<feature type="compositionally biased region" description="Basic and acidic residues" evidence="1">
    <location>
        <begin position="334"/>
        <end position="346"/>
    </location>
</feature>
<reference evidence="2" key="1">
    <citation type="submission" date="2020-04" db="EMBL/GenBank/DDBJ databases">
        <title>Analysis of mating type loci in Filobasidium floriforme.</title>
        <authorList>
            <person name="Nowrousian M."/>
        </authorList>
    </citation>
    <scope>NUCLEOTIDE SEQUENCE</scope>
    <source>
        <strain evidence="2">CBS 6242</strain>
    </source>
</reference>
<name>A0A8K0JKZ1_9TREE</name>
<feature type="compositionally biased region" description="Pro residues" evidence="1">
    <location>
        <begin position="142"/>
        <end position="156"/>
    </location>
</feature>
<protein>
    <submittedName>
        <fullName evidence="2">Uncharacterized protein</fullName>
    </submittedName>
</protein>
<accession>A0A8K0JKZ1</accession>
<proteinExistence type="predicted"/>
<feature type="region of interest" description="Disordered" evidence="1">
    <location>
        <begin position="315"/>
        <end position="367"/>
    </location>
</feature>
<evidence type="ECO:0000313" key="2">
    <source>
        <dbReference type="EMBL" id="KAG7531880.1"/>
    </source>
</evidence>
<feature type="compositionally biased region" description="Basic residues" evidence="1">
    <location>
        <begin position="347"/>
        <end position="357"/>
    </location>
</feature>
<dbReference type="Proteomes" id="UP000812966">
    <property type="component" value="Unassembled WGS sequence"/>
</dbReference>
<dbReference type="EMBL" id="JABELV010000080">
    <property type="protein sequence ID" value="KAG7531880.1"/>
    <property type="molecule type" value="Genomic_DNA"/>
</dbReference>
<evidence type="ECO:0000256" key="1">
    <source>
        <dbReference type="SAM" id="MobiDB-lite"/>
    </source>
</evidence>
<feature type="region of interest" description="Disordered" evidence="1">
    <location>
        <begin position="139"/>
        <end position="194"/>
    </location>
</feature>
<comment type="caution">
    <text evidence="2">The sequence shown here is derived from an EMBL/GenBank/DDBJ whole genome shotgun (WGS) entry which is preliminary data.</text>
</comment>
<sequence length="409" mass="45884">MFAPGMMGPGMMNPMMGGMMGGMMPGMSGPGMPFGHFNPRQMPGWFGRDMLGREFSGPGGTGEPSPYRPPDPAVLPPMPSGLPIMARPPKQGFDAYGRQIPPPLPAGIDGWGRPIPGPDGQFQFRPPGMMGMPGVPGMQGPGQPPVVPEPPAPTPAPAAAEQPERETAVDIGVTSDSGRPEEPPMFHRSPVTDSHNDFRDFTPFSFPSYALARIHRLRRPPELKHCDVRSDEWAYFIEALEQEAYRYADKSHLSTYGTYSQDDLPLLTEDVHQLLRAWQVGYFGPRGVQIYPAKNGKRLFAPGLPVSGHRGYGNNPALTITDDDDDSVFSDDTYDPREEAQYSARERKYRRRQRRDRRRELRERKKRQRLATDDWEVHFAWMQPTAWRAGMKPLQYGEKRPAIPRPDDY</sequence>
<evidence type="ECO:0000313" key="3">
    <source>
        <dbReference type="Proteomes" id="UP000812966"/>
    </source>
</evidence>
<organism evidence="2 3">
    <name type="scientific">Filobasidium floriforme</name>
    <dbReference type="NCBI Taxonomy" id="5210"/>
    <lineage>
        <taxon>Eukaryota</taxon>
        <taxon>Fungi</taxon>
        <taxon>Dikarya</taxon>
        <taxon>Basidiomycota</taxon>
        <taxon>Agaricomycotina</taxon>
        <taxon>Tremellomycetes</taxon>
        <taxon>Filobasidiales</taxon>
        <taxon>Filobasidiaceae</taxon>
        <taxon>Filobasidium</taxon>
    </lineage>
</organism>
<keyword evidence="3" id="KW-1185">Reference proteome</keyword>
<feature type="compositionally biased region" description="Acidic residues" evidence="1">
    <location>
        <begin position="321"/>
        <end position="333"/>
    </location>
</feature>
<dbReference type="AlphaFoldDB" id="A0A8K0JKZ1"/>
<feature type="region of interest" description="Disordered" evidence="1">
    <location>
        <begin position="51"/>
        <end position="70"/>
    </location>
</feature>
<gene>
    <name evidence="2" type="ORF">FFLO_04026</name>
</gene>